<feature type="compositionally biased region" description="Acidic residues" evidence="1">
    <location>
        <begin position="824"/>
        <end position="833"/>
    </location>
</feature>
<evidence type="ECO:0000313" key="3">
    <source>
        <dbReference type="EMBL" id="KAF9444732.1"/>
    </source>
</evidence>
<evidence type="ECO:0000259" key="2">
    <source>
        <dbReference type="PROSITE" id="PS50235"/>
    </source>
</evidence>
<feature type="compositionally biased region" description="Basic and acidic residues" evidence="1">
    <location>
        <begin position="966"/>
        <end position="978"/>
    </location>
</feature>
<feature type="domain" description="USP" evidence="2">
    <location>
        <begin position="26"/>
        <end position="1431"/>
    </location>
</feature>
<feature type="compositionally biased region" description="Basic and acidic residues" evidence="1">
    <location>
        <begin position="308"/>
        <end position="326"/>
    </location>
</feature>
<dbReference type="InterPro" id="IPR050185">
    <property type="entry name" value="Ub_carboxyl-term_hydrolase"/>
</dbReference>
<feature type="compositionally biased region" description="Basic and acidic residues" evidence="1">
    <location>
        <begin position="685"/>
        <end position="697"/>
    </location>
</feature>
<dbReference type="PANTHER" id="PTHR21646">
    <property type="entry name" value="UBIQUITIN CARBOXYL-TERMINAL HYDROLASE"/>
    <property type="match status" value="1"/>
</dbReference>
<dbReference type="CDD" id="cd02257">
    <property type="entry name" value="Peptidase_C19"/>
    <property type="match status" value="1"/>
</dbReference>
<feature type="compositionally biased region" description="Basic and acidic residues" evidence="1">
    <location>
        <begin position="1309"/>
        <end position="1327"/>
    </location>
</feature>
<feature type="region of interest" description="Disordered" evidence="1">
    <location>
        <begin position="508"/>
        <end position="551"/>
    </location>
</feature>
<dbReference type="Pfam" id="PF00443">
    <property type="entry name" value="UCH"/>
    <property type="match status" value="2"/>
</dbReference>
<dbReference type="PROSITE" id="PS00972">
    <property type="entry name" value="USP_1"/>
    <property type="match status" value="1"/>
</dbReference>
<evidence type="ECO:0000256" key="1">
    <source>
        <dbReference type="SAM" id="MobiDB-lite"/>
    </source>
</evidence>
<feature type="region of interest" description="Disordered" evidence="1">
    <location>
        <begin position="816"/>
        <end position="1160"/>
    </location>
</feature>
<feature type="compositionally biased region" description="Polar residues" evidence="1">
    <location>
        <begin position="938"/>
        <end position="965"/>
    </location>
</feature>
<feature type="compositionally biased region" description="Polar residues" evidence="1">
    <location>
        <begin position="376"/>
        <end position="401"/>
    </location>
</feature>
<sequence length="1431" mass="153462">MPKHKALSPQEIYFARKQAEDAYLPPGLVNHGNTCFMNSVLQGLIATRLLADLVQFNDIPDDVQNHSNTPLLSRRSPQLTNGHGHGGVYEQPRVDMPIGDRFIDIVYRAWCLQSRRKRENLSPKDLLAAVGQKYDQYLDFAQQDAHEFLRILLDAMRMEELDVIKRRQPPPPKLPKKRRRSSQPHPSSAAQTQPIHPSHSNANQPSSSTPSQPLAESDTLMSFPDMIFGGKLTSILVCQKCKHISQTYEDFNDISLSLKPEDYTSVHSRKRDRFKKLAKRIAAFPSTSLAAASASTANPNTPRSSNGRRSESREEVGSENKGDGRMEVPLQMQRSSSVPPSPREREDPQILEKPLPHVISRRRSMEHLKADLVAPSFSTDSDHSASTSGSYSTPPASNDSAISGIHTADVTGAAAPVGVVTADGSELAREHVDEAELKETESDGSNVIINGVILPPSRSSEEKHIEFNTDDRRNKDKDSDKSLKEKEKKNRDVEDNWTKFGRRISVTIGIGRKDKEKKRSRSADRRIGSPSKSKPTVPASTTGSAVAIPATPDTPASASILALNNASDPQPNLETCLPTVQPPITPNDGFVVPSSSPNILTHPPLPLSGSPNEPVFSQPRLPIATPAPIRSFSSQSHTLPRLSTPLQTIQTHMQTVSTHVQAQVQSLNVRVGSVRRSKSPKPPKQNKEEQEYLRRILADVAPSSGRSNKGNVGNGGSSEPGNPLARLKQTSAHLHLPGSNNLSRSHSHRNRSTTSEIHGPGSSAGGGGVGTWLPLAAVSQFSGLEECLRMFTAVEVLDGENMVGCRRCWKIQSGLVKGGKGMDEDSDEEDGDEVREGEGKEGPPVPPLSSFNSESSVSTSSSALASAESGPPIPEELGGKPAGATAASPSVSIPTLKPSVPPPETLTIATHSDPADELKKRAESTSVTPEAPPPPLSLLQQIDHTSTPLPNIISPQPLYSCQVQDKQGKDGEAAERKLNTPGGLPIPRISTTPAPSVDFDESESESRELGKVIMGAGVEDVFIDGYDRPSSGGEETPASSSRSSVVWYDGEGETDEEVKKRRGMVFSSSLIVPARSPGPKRRGTGSTDGEGSEAESLSTATSTTISRSGSPSATGSESESSSSSSASPTTSASGEGSVSDAGSKVSASGPNVPPGLEGVTPSVQAFMTIPQPQLESQPLPATPPVPPMKSKQKKKKETILRPAFKRYLVSVPPPILVIHLKRFKHINSSAPSGLASFAGKIAAGLSAAQHGGYYGGGGGFGGLGGGGFKKLEEFVSFPEWLDLSPFLAPRREDIGVKRPKSKPTKKTKNGVDEGKGKDEGAKTKDGRDEDGKCMYRLYAVVVHIGNMLGGHYVAYVALPGDPPLIEARTRDAEEQVSIGSTESGEKTSRTTHANGRPAKRQWAYVSDTNVRVVPLEEVLNARAYMCMYERV</sequence>
<feature type="compositionally biased region" description="Polar residues" evidence="1">
    <location>
        <begin position="67"/>
        <end position="81"/>
    </location>
</feature>
<dbReference type="EMBL" id="MU151352">
    <property type="protein sequence ID" value="KAF9444732.1"/>
    <property type="molecule type" value="Genomic_DNA"/>
</dbReference>
<feature type="region of interest" description="Disordered" evidence="1">
    <location>
        <begin position="375"/>
        <end position="403"/>
    </location>
</feature>
<feature type="region of interest" description="Disordered" evidence="1">
    <location>
        <begin position="1294"/>
        <end position="1327"/>
    </location>
</feature>
<dbReference type="SUPFAM" id="SSF54001">
    <property type="entry name" value="Cysteine proteinases"/>
    <property type="match status" value="1"/>
</dbReference>
<dbReference type="InterPro" id="IPR001394">
    <property type="entry name" value="Peptidase_C19_UCH"/>
</dbReference>
<proteinExistence type="predicted"/>
<evidence type="ECO:0000313" key="4">
    <source>
        <dbReference type="Proteomes" id="UP000807342"/>
    </source>
</evidence>
<feature type="region of interest" description="Disordered" evidence="1">
    <location>
        <begin position="67"/>
        <end position="91"/>
    </location>
</feature>
<name>A0A9P5X7D9_9AGAR</name>
<feature type="compositionally biased region" description="Polar residues" evidence="1">
    <location>
        <begin position="530"/>
        <end position="544"/>
    </location>
</feature>
<comment type="caution">
    <text evidence="3">The sequence shown here is derived from an EMBL/GenBank/DDBJ whole genome shotgun (WGS) entry which is preliminary data.</text>
</comment>
<dbReference type="PANTHER" id="PTHR21646:SF39">
    <property type="entry name" value="UBIQUITIN CARBOXYL-TERMINAL HYDROLASE 16"/>
    <property type="match status" value="1"/>
</dbReference>
<dbReference type="InterPro" id="IPR038765">
    <property type="entry name" value="Papain-like_cys_pep_sf"/>
</dbReference>
<dbReference type="InterPro" id="IPR028889">
    <property type="entry name" value="USP"/>
</dbReference>
<feature type="compositionally biased region" description="Basic and acidic residues" evidence="1">
    <location>
        <begin position="459"/>
        <end position="492"/>
    </location>
</feature>
<feature type="region of interest" description="Disordered" evidence="1">
    <location>
        <begin position="163"/>
        <end position="217"/>
    </location>
</feature>
<feature type="compositionally biased region" description="Basic residues" evidence="1">
    <location>
        <begin position="1297"/>
        <end position="1308"/>
    </location>
</feature>
<dbReference type="InterPro" id="IPR018200">
    <property type="entry name" value="USP_CS"/>
</dbReference>
<dbReference type="PROSITE" id="PS00973">
    <property type="entry name" value="USP_2"/>
    <property type="match status" value="1"/>
</dbReference>
<reference evidence="3" key="1">
    <citation type="submission" date="2020-11" db="EMBL/GenBank/DDBJ databases">
        <authorList>
            <consortium name="DOE Joint Genome Institute"/>
            <person name="Ahrendt S."/>
            <person name="Riley R."/>
            <person name="Andreopoulos W."/>
            <person name="Labutti K."/>
            <person name="Pangilinan J."/>
            <person name="Ruiz-Duenas F.J."/>
            <person name="Barrasa J.M."/>
            <person name="Sanchez-Garcia M."/>
            <person name="Camarero S."/>
            <person name="Miyauchi S."/>
            <person name="Serrano A."/>
            <person name="Linde D."/>
            <person name="Babiker R."/>
            <person name="Drula E."/>
            <person name="Ayuso-Fernandez I."/>
            <person name="Pacheco R."/>
            <person name="Padilla G."/>
            <person name="Ferreira P."/>
            <person name="Barriuso J."/>
            <person name="Kellner H."/>
            <person name="Castanera R."/>
            <person name="Alfaro M."/>
            <person name="Ramirez L."/>
            <person name="Pisabarro A.G."/>
            <person name="Kuo A."/>
            <person name="Tritt A."/>
            <person name="Lipzen A."/>
            <person name="He G."/>
            <person name="Yan M."/>
            <person name="Ng V."/>
            <person name="Cullen D."/>
            <person name="Martin F."/>
            <person name="Rosso M.-N."/>
            <person name="Henrissat B."/>
            <person name="Hibbett D."/>
            <person name="Martinez A.T."/>
            <person name="Grigoriev I.V."/>
        </authorList>
    </citation>
    <scope>NUCLEOTIDE SEQUENCE</scope>
    <source>
        <strain evidence="3">MF-IS2</strain>
    </source>
</reference>
<feature type="region of interest" description="Disordered" evidence="1">
    <location>
        <begin position="435"/>
        <end position="492"/>
    </location>
</feature>
<keyword evidence="3" id="KW-0378">Hydrolase</keyword>
<dbReference type="Gene3D" id="3.90.70.10">
    <property type="entry name" value="Cysteine proteinases"/>
    <property type="match status" value="2"/>
</dbReference>
<feature type="compositionally biased region" description="Low complexity" evidence="1">
    <location>
        <begin position="289"/>
        <end position="307"/>
    </location>
</feature>
<feature type="region of interest" description="Disordered" evidence="1">
    <location>
        <begin position="1370"/>
        <end position="1399"/>
    </location>
</feature>
<feature type="region of interest" description="Disordered" evidence="1">
    <location>
        <begin position="668"/>
        <end position="765"/>
    </location>
</feature>
<feature type="compositionally biased region" description="Low complexity" evidence="1">
    <location>
        <begin position="752"/>
        <end position="761"/>
    </location>
</feature>
<protein>
    <submittedName>
        <fullName evidence="3">Peptidase C19, ubiquitin carboxyl-terminal hydrolase 2</fullName>
    </submittedName>
</protein>
<feature type="compositionally biased region" description="Polar residues" evidence="1">
    <location>
        <begin position="185"/>
        <end position="214"/>
    </location>
</feature>
<feature type="region of interest" description="Disordered" evidence="1">
    <location>
        <begin position="289"/>
        <end position="357"/>
    </location>
</feature>
<feature type="compositionally biased region" description="Low complexity" evidence="1">
    <location>
        <begin position="849"/>
        <end position="869"/>
    </location>
</feature>
<keyword evidence="4" id="KW-1185">Reference proteome</keyword>
<feature type="compositionally biased region" description="Low complexity" evidence="1">
    <location>
        <begin position="1094"/>
        <end position="1137"/>
    </location>
</feature>
<organism evidence="3 4">
    <name type="scientific">Macrolepiota fuliginosa MF-IS2</name>
    <dbReference type="NCBI Taxonomy" id="1400762"/>
    <lineage>
        <taxon>Eukaryota</taxon>
        <taxon>Fungi</taxon>
        <taxon>Dikarya</taxon>
        <taxon>Basidiomycota</taxon>
        <taxon>Agaricomycotina</taxon>
        <taxon>Agaricomycetes</taxon>
        <taxon>Agaricomycetidae</taxon>
        <taxon>Agaricales</taxon>
        <taxon>Agaricineae</taxon>
        <taxon>Agaricaceae</taxon>
        <taxon>Macrolepiota</taxon>
    </lineage>
</organism>
<gene>
    <name evidence="3" type="ORF">P691DRAFT_806945</name>
</gene>
<accession>A0A9P5X7D9</accession>
<dbReference type="PROSITE" id="PS50235">
    <property type="entry name" value="USP_3"/>
    <property type="match status" value="1"/>
</dbReference>
<dbReference type="GO" id="GO:0016579">
    <property type="term" value="P:protein deubiquitination"/>
    <property type="evidence" value="ECO:0007669"/>
    <property type="project" value="InterPro"/>
</dbReference>
<dbReference type="GO" id="GO:0004843">
    <property type="term" value="F:cysteine-type deubiquitinase activity"/>
    <property type="evidence" value="ECO:0007669"/>
    <property type="project" value="InterPro"/>
</dbReference>
<dbReference type="Proteomes" id="UP000807342">
    <property type="component" value="Unassembled WGS sequence"/>
</dbReference>
<dbReference type="OrthoDB" id="420187at2759"/>
<feature type="region of interest" description="Disordered" evidence="1">
    <location>
        <begin position="1173"/>
        <end position="1196"/>
    </location>
</feature>
<feature type="compositionally biased region" description="Basic and acidic residues" evidence="1">
    <location>
        <begin position="913"/>
        <end position="923"/>
    </location>
</feature>